<keyword evidence="9" id="KW-1185">Reference proteome</keyword>
<dbReference type="PROSITE" id="PS51462">
    <property type="entry name" value="NUDIX"/>
    <property type="match status" value="1"/>
</dbReference>
<reference evidence="8 9" key="1">
    <citation type="submission" date="2016-10" db="EMBL/GenBank/DDBJ databases">
        <authorList>
            <person name="de Groot N.N."/>
        </authorList>
    </citation>
    <scope>NUCLEOTIDE SEQUENCE [LARGE SCALE GENOMIC DNA]</scope>
    <source>
        <strain evidence="8 9">CGMCC 1.11030</strain>
    </source>
</reference>
<dbReference type="InterPro" id="IPR020084">
    <property type="entry name" value="NUDIX_hydrolase_CS"/>
</dbReference>
<evidence type="ECO:0000313" key="9">
    <source>
        <dbReference type="Proteomes" id="UP000199377"/>
    </source>
</evidence>
<feature type="binding site" evidence="5">
    <location>
        <position position="284"/>
    </location>
    <ligand>
        <name>Mg(2+)</name>
        <dbReference type="ChEBI" id="CHEBI:18420"/>
        <label>1</label>
    </ligand>
</feature>
<dbReference type="Proteomes" id="UP000199377">
    <property type="component" value="Unassembled WGS sequence"/>
</dbReference>
<dbReference type="SUPFAM" id="SSF55811">
    <property type="entry name" value="Nudix"/>
    <property type="match status" value="1"/>
</dbReference>
<evidence type="ECO:0000256" key="4">
    <source>
        <dbReference type="ARBA" id="ARBA00030602"/>
    </source>
</evidence>
<evidence type="ECO:0000313" key="8">
    <source>
        <dbReference type="EMBL" id="SFI86408.1"/>
    </source>
</evidence>
<keyword evidence="5" id="KW-0460">Magnesium</keyword>
<evidence type="ECO:0000259" key="7">
    <source>
        <dbReference type="PROSITE" id="PS51462"/>
    </source>
</evidence>
<evidence type="ECO:0000256" key="2">
    <source>
        <dbReference type="ARBA" id="ARBA00022679"/>
    </source>
</evidence>
<dbReference type="STRING" id="1114924.SAMN05216258_110118"/>
<dbReference type="Pfam" id="PF06094">
    <property type="entry name" value="GGACT"/>
    <property type="match status" value="1"/>
</dbReference>
<dbReference type="CDD" id="cd24155">
    <property type="entry name" value="NUDIX_ADPRase"/>
    <property type="match status" value="1"/>
</dbReference>
<dbReference type="Gene3D" id="3.90.79.10">
    <property type="entry name" value="Nucleoside Triphosphate Pyrophosphohydrolase"/>
    <property type="match status" value="1"/>
</dbReference>
<dbReference type="PANTHER" id="PTHR31544">
    <property type="entry name" value="AIG2-LIKE PROTEIN D"/>
    <property type="match status" value="1"/>
</dbReference>
<dbReference type="InterPro" id="IPR045038">
    <property type="entry name" value="AIG2-like"/>
</dbReference>
<dbReference type="Pfam" id="PF00293">
    <property type="entry name" value="NUDIX"/>
    <property type="match status" value="1"/>
</dbReference>
<dbReference type="SUPFAM" id="SSF110857">
    <property type="entry name" value="Gamma-glutamyl cyclotransferase-like"/>
    <property type="match status" value="1"/>
</dbReference>
<dbReference type="InterPro" id="IPR036568">
    <property type="entry name" value="GGCT-like_sf"/>
</dbReference>
<evidence type="ECO:0000256" key="1">
    <source>
        <dbReference type="ARBA" id="ARBA00001946"/>
    </source>
</evidence>
<feature type="domain" description="Nudix hydrolase" evidence="7">
    <location>
        <begin position="226"/>
        <end position="370"/>
    </location>
</feature>
<accession>A0A1I3LNS9</accession>
<protein>
    <recommendedName>
        <fullName evidence="4">Putative gamma-glutamylcyclotransferase</fullName>
    </recommendedName>
</protein>
<evidence type="ECO:0000256" key="3">
    <source>
        <dbReference type="ARBA" id="ARBA00022801"/>
    </source>
</evidence>
<gene>
    <name evidence="8" type="ORF">SAMN05216258_110118</name>
</gene>
<feature type="short sequence motif" description="Nudix box" evidence="6">
    <location>
        <begin position="269"/>
        <end position="291"/>
    </location>
</feature>
<keyword evidence="2" id="KW-0808">Transferase</keyword>
<dbReference type="PROSITE" id="PS00893">
    <property type="entry name" value="NUDIX_BOX"/>
    <property type="match status" value="1"/>
</dbReference>
<dbReference type="GO" id="GO:0016818">
    <property type="term" value="F:hydrolase activity, acting on acid anhydrides, in phosphorus-containing anhydrides"/>
    <property type="evidence" value="ECO:0007669"/>
    <property type="project" value="InterPro"/>
</dbReference>
<dbReference type="InterPro" id="IPR015797">
    <property type="entry name" value="NUDIX_hydrolase-like_dom_sf"/>
</dbReference>
<dbReference type="AlphaFoldDB" id="A0A1I3LNS9"/>
<name>A0A1I3LNS9_9RHOB</name>
<feature type="binding site" evidence="5">
    <location>
        <position position="268"/>
    </location>
    <ligand>
        <name>Mg(2+)</name>
        <dbReference type="ChEBI" id="CHEBI:18420"/>
        <label>1</label>
    </ligand>
</feature>
<dbReference type="OrthoDB" id="5292471at2"/>
<dbReference type="GO" id="GO:0046872">
    <property type="term" value="F:metal ion binding"/>
    <property type="evidence" value="ECO:0007669"/>
    <property type="project" value="UniProtKB-KW"/>
</dbReference>
<dbReference type="NCBIfam" id="TIGR00052">
    <property type="entry name" value="nudix-type nucleoside diphosphatase, YffH/AdpP family"/>
    <property type="match status" value="1"/>
</dbReference>
<dbReference type="Gene3D" id="3.10.490.10">
    <property type="entry name" value="Gamma-glutamyl cyclotransferase-like"/>
    <property type="match status" value="1"/>
</dbReference>
<dbReference type="EMBL" id="FOQH01000010">
    <property type="protein sequence ID" value="SFI86408.1"/>
    <property type="molecule type" value="Genomic_DNA"/>
</dbReference>
<feature type="binding site" evidence="5">
    <location>
        <position position="288"/>
    </location>
    <ligand>
        <name>Mg(2+)</name>
        <dbReference type="ChEBI" id="CHEBI:18420"/>
        <label>1</label>
    </ligand>
</feature>
<sequence>MAGRAVFFYGSLRDPELLSVVLGRPQARISLASARLPDHALRQVAGENFPCVVPAPGASAPGEVARDLTEAEVARVLFFEDDAEYELRPLTVLAGPETDPAPVEALVCFPKGPTTPAGPWRFEDWPAADRDLLIECAHEIMALYEDGADWSDLTLWPGLKARAAARARAGRAPSAPFPGVDFGRDAVRTEKLARPYASFFGVEEHHVSFPTSDGGRSPVVRRAVWASGDAATVLPYDPRADRVLLATQWRAGPHARGDARPWPWEVIAGRLDATEAPEEAARREAQEEAGIEIGRIEQAGAYYTSPGTLAEFVTSFVGEADLTSAGGAGGLEEEAEDVISAVLDFDAAMAAVDRGAVNSSPALVSLMWLARHRDRLRAQWG</sequence>
<dbReference type="RefSeq" id="WP_143103402.1">
    <property type="nucleotide sequence ID" value="NZ_FOQH01000010.1"/>
</dbReference>
<dbReference type="GO" id="GO:0016740">
    <property type="term" value="F:transferase activity"/>
    <property type="evidence" value="ECO:0007669"/>
    <property type="project" value="UniProtKB-KW"/>
</dbReference>
<dbReference type="InterPro" id="IPR013024">
    <property type="entry name" value="GGCT-like"/>
</dbReference>
<keyword evidence="3" id="KW-0378">Hydrolase</keyword>
<dbReference type="PANTHER" id="PTHR31544:SF2">
    <property type="entry name" value="AIG2-LIKE PROTEIN D"/>
    <property type="match status" value="1"/>
</dbReference>
<feature type="binding site" evidence="5">
    <location>
        <position position="336"/>
    </location>
    <ligand>
        <name>Mg(2+)</name>
        <dbReference type="ChEBI" id="CHEBI:18420"/>
        <label>1</label>
    </ligand>
</feature>
<organism evidence="8 9">
    <name type="scientific">Albimonas pacifica</name>
    <dbReference type="NCBI Taxonomy" id="1114924"/>
    <lineage>
        <taxon>Bacteria</taxon>
        <taxon>Pseudomonadati</taxon>
        <taxon>Pseudomonadota</taxon>
        <taxon>Alphaproteobacteria</taxon>
        <taxon>Rhodobacterales</taxon>
        <taxon>Paracoccaceae</taxon>
        <taxon>Albimonas</taxon>
    </lineage>
</organism>
<dbReference type="CDD" id="cd06661">
    <property type="entry name" value="GGCT_like"/>
    <property type="match status" value="1"/>
</dbReference>
<comment type="cofactor">
    <cofactor evidence="1 5">
        <name>Mg(2+)</name>
        <dbReference type="ChEBI" id="CHEBI:18420"/>
    </cofactor>
</comment>
<dbReference type="InterPro" id="IPR004385">
    <property type="entry name" value="NDP_pyrophosphatase"/>
</dbReference>
<dbReference type="InterPro" id="IPR000086">
    <property type="entry name" value="NUDIX_hydrolase_dom"/>
</dbReference>
<evidence type="ECO:0000256" key="6">
    <source>
        <dbReference type="PIRSR" id="PIRSR604385-3"/>
    </source>
</evidence>
<dbReference type="InterPro" id="IPR009288">
    <property type="entry name" value="AIG2-like_dom"/>
</dbReference>
<keyword evidence="5" id="KW-0479">Metal-binding</keyword>
<proteinExistence type="predicted"/>
<evidence type="ECO:0000256" key="5">
    <source>
        <dbReference type="PIRSR" id="PIRSR604385-2"/>
    </source>
</evidence>